<dbReference type="InterPro" id="IPR036709">
    <property type="entry name" value="Autotransporte_beta_dom_sf"/>
</dbReference>
<organism evidence="4 5">
    <name type="scientific">Campylobacter lari</name>
    <dbReference type="NCBI Taxonomy" id="201"/>
    <lineage>
        <taxon>Bacteria</taxon>
        <taxon>Pseudomonadati</taxon>
        <taxon>Campylobacterota</taxon>
        <taxon>Epsilonproteobacteria</taxon>
        <taxon>Campylobacterales</taxon>
        <taxon>Campylobacteraceae</taxon>
        <taxon>Campylobacter</taxon>
    </lineage>
</organism>
<evidence type="ECO:0000256" key="2">
    <source>
        <dbReference type="SAM" id="SignalP"/>
    </source>
</evidence>
<keyword evidence="1" id="KW-0175">Coiled coil</keyword>
<dbReference type="InterPro" id="IPR006315">
    <property type="entry name" value="OM_autotransptr_brl_dom"/>
</dbReference>
<evidence type="ECO:0000256" key="1">
    <source>
        <dbReference type="SAM" id="Coils"/>
    </source>
</evidence>
<feature type="chain" id="PRO_5031137763" evidence="2">
    <location>
        <begin position="27"/>
        <end position="742"/>
    </location>
</feature>
<dbReference type="AlphaFoldDB" id="A0A7U8ANS3"/>
<dbReference type="SUPFAM" id="SSF103515">
    <property type="entry name" value="Autotransporter"/>
    <property type="match status" value="1"/>
</dbReference>
<protein>
    <submittedName>
        <fullName evidence="4">Autotransporter domain-containing protein</fullName>
    </submittedName>
</protein>
<dbReference type="SMART" id="SM00869">
    <property type="entry name" value="Autotransporter"/>
    <property type="match status" value="1"/>
</dbReference>
<feature type="domain" description="Autotransporter" evidence="3">
    <location>
        <begin position="470"/>
        <end position="742"/>
    </location>
</feature>
<evidence type="ECO:0000313" key="4">
    <source>
        <dbReference type="EMBL" id="EAJ1253676.1"/>
    </source>
</evidence>
<accession>A0A7U8ANS3</accession>
<reference evidence="4 5" key="1">
    <citation type="submission" date="2018-05" db="EMBL/GenBank/DDBJ databases">
        <authorList>
            <consortium name="PulseNet: The National Subtyping Network for Foodborne Disease Surveillance"/>
            <person name="Tarr C.L."/>
            <person name="Trees E."/>
            <person name="Katz L.S."/>
            <person name="Carleton-Romer H.A."/>
            <person name="Stroika S."/>
            <person name="Kucerova Z."/>
            <person name="Roache K.F."/>
            <person name="Sabol A.L."/>
            <person name="Besser J."/>
            <person name="Gerner-Smidt P."/>
        </authorList>
    </citation>
    <scope>NUCLEOTIDE SEQUENCE [LARGE SCALE GENOMIC DNA]</scope>
    <source>
        <strain evidence="4 5">1988D-2602</strain>
    </source>
</reference>
<dbReference type="Gene3D" id="2.40.128.130">
    <property type="entry name" value="Autotransporter beta-domain"/>
    <property type="match status" value="1"/>
</dbReference>
<evidence type="ECO:0000259" key="3">
    <source>
        <dbReference type="PROSITE" id="PS51208"/>
    </source>
</evidence>
<name>A0A7U8ANS3_CAMLA</name>
<feature type="coiled-coil region" evidence="1">
    <location>
        <begin position="327"/>
        <end position="354"/>
    </location>
</feature>
<dbReference type="EMBL" id="AABVCV010000001">
    <property type="protein sequence ID" value="EAJ1253676.1"/>
    <property type="molecule type" value="Genomic_DNA"/>
</dbReference>
<sequence length="742" mass="80849">MKLSYYTSKVLMGVSISALLSGAALAQEITINDSSMNQYFETSDGRNFNLKKDYTNSDLTLYLSHTDLANAIANDEFKDLSRVNINLGSNNLTLKNTSESYSYVTNYTINAKKTEATDVIFQSLDGKSIVNGDFDIKGSSNPAEGVLDDIKSSTILIADGHGLQGSLEVNGNFTADKSTLFTIGGNKSQNHIQVNGKANITNSNFSIGTTSFGDLALNNYVFMSASGGFNEDITSSNKANANLSKNFENIVGMSSKDLGLNYEIARAIDVKDFVKYELSTKDNKLLISGGANENVNNNKMILKSDKKYLELIKIDLEDAKNEEGVNIEKIEEAITKIDEQIKQIQDMISNAGNEIISNDDYIKNDSSVSASNKDFVSKILDGLTLGKDLNAIGSIKFDKVGEQVTNDIKDSAKSISNVNQASSGINSTINVSNDVSIGSRVAMLNNPYGNYATKLSQIRFAANDYRGNYVDNYNNSIWSNAIGGANIIDGDSGALYGATIGMDRKINDDVIIGAYFTYANAEIKDNLLTQKSDNFQFGAYSNIHISPKVEVNVKAYAQISPTDQDIVNRGFNTTNSADFNRKFLGLSANMGYIFDFSNNTLFIKPFAGANYYYAHTPSYKENGVAGKDVKSASNNSISLELGAEFRKYMSEESYLFITPKIEQYVMNNGDDYVASLNGVALPSVKSDDKKKTYGQIIIGGNVDINEQFSLNAGVGAKQILAGKTDSKNETYVSGQVGFKYKF</sequence>
<dbReference type="NCBIfam" id="TIGR01414">
    <property type="entry name" value="autotrans_barl"/>
    <property type="match status" value="1"/>
</dbReference>
<dbReference type="Pfam" id="PF03797">
    <property type="entry name" value="Autotransporter"/>
    <property type="match status" value="1"/>
</dbReference>
<proteinExistence type="predicted"/>
<dbReference type="Proteomes" id="UP000533324">
    <property type="component" value="Unassembled WGS sequence"/>
</dbReference>
<feature type="signal peptide" evidence="2">
    <location>
        <begin position="1"/>
        <end position="26"/>
    </location>
</feature>
<keyword evidence="2" id="KW-0732">Signal</keyword>
<gene>
    <name evidence="4" type="ORF">A0Y59_00480</name>
</gene>
<dbReference type="PROSITE" id="PS51208">
    <property type="entry name" value="AUTOTRANSPORTER"/>
    <property type="match status" value="1"/>
</dbReference>
<dbReference type="InterPro" id="IPR005546">
    <property type="entry name" value="Autotransporte_beta"/>
</dbReference>
<comment type="caution">
    <text evidence="4">The sequence shown here is derived from an EMBL/GenBank/DDBJ whole genome shotgun (WGS) entry which is preliminary data.</text>
</comment>
<dbReference type="GO" id="GO:0019867">
    <property type="term" value="C:outer membrane"/>
    <property type="evidence" value="ECO:0007669"/>
    <property type="project" value="InterPro"/>
</dbReference>
<evidence type="ECO:0000313" key="5">
    <source>
        <dbReference type="Proteomes" id="UP000533324"/>
    </source>
</evidence>